<feature type="region of interest" description="Disordered" evidence="2">
    <location>
        <begin position="1000"/>
        <end position="1038"/>
    </location>
</feature>
<dbReference type="HOGENOM" id="CLU_003829_1_0_1"/>
<dbReference type="InterPro" id="IPR022175">
    <property type="entry name" value="BCAS3_dom"/>
</dbReference>
<dbReference type="Pfam" id="PF12490">
    <property type="entry name" value="BCAS3"/>
    <property type="match status" value="1"/>
</dbReference>
<feature type="domain" description="BCAS3" evidence="3">
    <location>
        <begin position="653"/>
        <end position="783"/>
    </location>
</feature>
<dbReference type="GO" id="GO:0042594">
    <property type="term" value="P:response to starvation"/>
    <property type="evidence" value="ECO:0007669"/>
    <property type="project" value="TreeGrafter"/>
</dbReference>
<dbReference type="InterPro" id="IPR001680">
    <property type="entry name" value="WD40_rpt"/>
</dbReference>
<reference evidence="5" key="3">
    <citation type="submission" date="2015-04" db="UniProtKB">
        <authorList>
            <consortium name="EnsemblPlants"/>
        </authorList>
    </citation>
    <scope>IDENTIFICATION</scope>
</reference>
<sequence length="1038" mass="111012">MVLGFAGAGGGDRGFVGVIPELGAAVLVVGEEEWGGGGGGMRRGKGGRNGLLPSSLRIISSCLKTVSSNAGSVASTVRSAGASVAASIAAPQAEDEKDQVLWAGFDKLELHPSFFKHVLLVGYSNGFQVLDVEDAANVCELVSKRDGPVTFLQMQPTPVYSDGTEGFRASHPMLLIVAGDETNGLGMVQGGRLSALIRDNSSESPNGNCISTPTVVRFYSLKSHTYVHVLRFRSAVYIVRCSPRIVAVALAAQVYCFDAVTLENKFSVLTYPLQGAPGVNIGYGPMAVGPRWLAYASNSPLLSSTGRLSPQNLTPSPGVSPSTSPSSGSLVARYAMESSKQIAAGIINLGDMGYKTLSKYCQELLPDGSGSPLSSSPGRRSGKLPSSVHPLEADNAGMVVVKDFISKEVISQFRAHTSPISALCFDPSGTLLVTASVHGHNINVFRIMPTAITNGSGSIRYDWTASHVHLYKLYRGMTAAVIQDISFSHFSQWISIVSSRCTCHVFTLSPFGGDASLLPQNSHSDGPPLAPCQPRPWWSKPSFLMDHQIHPAPSTVTNSVVSRIKNSSSGWLNTVSNVAASASGKLSVPSGAVTAVFHNSNYEGSLPVPSKANALEHLLVYSPSGHVIQHELLPSSSSESSDSSPIVGPGSMQIQDDELHVTAEPTQWWDVCRRTNWPERDENIANIVIHNQRNSMMGMDASDCDSEHSDSIPSDGLSGKEIIKSRERSSWYLSNAEIFFYVIDQPAAESGESHSLSGGEIEIEKLPLHEVELRRRELLPVFKQFHYSEQNFTDRNLATGRFQNALTDIDKDNSAHGSKPGLPISGFYNDMRKMHNMNGLGGQLLSGPITTHDIHPMEKCNSVESPKVANLSALHNVDNESLSHVSTVPGANASAITPRGRETVEPSTIRPLSSYSLLDGPLDDGIPLPASNVSCRPQIINNSSVSNGAVTDISNGCLTSINSGQNEASDSHNSAEFTQYFQEGYCKISELDDCRELTEAVTDADSSSSHCEREKPEEDGDGDNDDMLGGVFTFSEEG</sequence>
<reference evidence="6" key="2">
    <citation type="submission" date="2013-12" db="EMBL/GenBank/DDBJ databases">
        <authorList>
            <person name="Yu Y."/>
            <person name="Lee S."/>
            <person name="de Baynast K."/>
            <person name="Wissotski M."/>
            <person name="Liu L."/>
            <person name="Talag J."/>
            <person name="Goicoechea J."/>
            <person name="Angelova A."/>
            <person name="Jetty R."/>
            <person name="Kudrna D."/>
            <person name="Golser W."/>
            <person name="Rivera L."/>
            <person name="Zhang J."/>
            <person name="Wing R."/>
        </authorList>
    </citation>
    <scope>NUCLEOTIDE SEQUENCE</scope>
</reference>
<dbReference type="GO" id="GO:0006914">
    <property type="term" value="P:autophagy"/>
    <property type="evidence" value="ECO:0007669"/>
    <property type="project" value="InterPro"/>
</dbReference>
<evidence type="ECO:0000313" key="6">
    <source>
        <dbReference type="Proteomes" id="UP000032180"/>
    </source>
</evidence>
<comment type="subcellular location">
    <subcellularLocation>
        <location evidence="1">Preautophagosomal structure</location>
    </subcellularLocation>
</comment>
<dbReference type="SUPFAM" id="SSF50978">
    <property type="entry name" value="WD40 repeat-like"/>
    <property type="match status" value="1"/>
</dbReference>
<keyword evidence="6" id="KW-1185">Reference proteome</keyword>
<dbReference type="Proteomes" id="UP000032180">
    <property type="component" value="Chromosome 5"/>
</dbReference>
<dbReference type="eggNOG" id="KOG2109">
    <property type="taxonomic scope" value="Eukaryota"/>
</dbReference>
<feature type="compositionally biased region" description="Acidic residues" evidence="2">
    <location>
        <begin position="1017"/>
        <end position="1026"/>
    </location>
</feature>
<feature type="domain" description="BCAS3 WD40" evidence="4">
    <location>
        <begin position="118"/>
        <end position="516"/>
    </location>
</feature>
<evidence type="ECO:0000259" key="4">
    <source>
        <dbReference type="Pfam" id="PF21034"/>
    </source>
</evidence>
<name>A0A0D9WGD1_9ORYZ</name>
<evidence type="ECO:0000256" key="1">
    <source>
        <dbReference type="ARBA" id="ARBA00004329"/>
    </source>
</evidence>
<dbReference type="Gene3D" id="2.130.10.10">
    <property type="entry name" value="YVTN repeat-like/Quinoprotein amine dehydrogenase"/>
    <property type="match status" value="1"/>
</dbReference>
<dbReference type="Pfam" id="PF21034">
    <property type="entry name" value="BCAS3_WD40"/>
    <property type="match status" value="1"/>
</dbReference>
<protein>
    <submittedName>
        <fullName evidence="5">Uncharacterized protein</fullName>
    </submittedName>
</protein>
<dbReference type="SMART" id="SM00320">
    <property type="entry name" value="WD40"/>
    <property type="match status" value="2"/>
</dbReference>
<dbReference type="AlphaFoldDB" id="A0A0D9WGD1"/>
<feature type="compositionally biased region" description="Low complexity" evidence="2">
    <location>
        <begin position="368"/>
        <end position="387"/>
    </location>
</feature>
<dbReference type="PANTHER" id="PTHR13268:SF0">
    <property type="entry name" value="BCAS3 MICROTUBULE ASSOCIATED CELL MIGRATION FACTOR"/>
    <property type="match status" value="1"/>
</dbReference>
<evidence type="ECO:0000256" key="2">
    <source>
        <dbReference type="SAM" id="MobiDB-lite"/>
    </source>
</evidence>
<evidence type="ECO:0000259" key="3">
    <source>
        <dbReference type="Pfam" id="PF12490"/>
    </source>
</evidence>
<dbReference type="InterPro" id="IPR015943">
    <property type="entry name" value="WD40/YVTN_repeat-like_dom_sf"/>
</dbReference>
<dbReference type="GO" id="GO:0000407">
    <property type="term" value="C:phagophore assembly site"/>
    <property type="evidence" value="ECO:0007669"/>
    <property type="project" value="UniProtKB-SubCell"/>
</dbReference>
<dbReference type="Gramene" id="LPERR05G12690.1">
    <property type="protein sequence ID" value="LPERR05G12690.1"/>
    <property type="gene ID" value="LPERR05G12690"/>
</dbReference>
<organism evidence="5 6">
    <name type="scientific">Leersia perrieri</name>
    <dbReference type="NCBI Taxonomy" id="77586"/>
    <lineage>
        <taxon>Eukaryota</taxon>
        <taxon>Viridiplantae</taxon>
        <taxon>Streptophyta</taxon>
        <taxon>Embryophyta</taxon>
        <taxon>Tracheophyta</taxon>
        <taxon>Spermatophyta</taxon>
        <taxon>Magnoliopsida</taxon>
        <taxon>Liliopsida</taxon>
        <taxon>Poales</taxon>
        <taxon>Poaceae</taxon>
        <taxon>BOP clade</taxon>
        <taxon>Oryzoideae</taxon>
        <taxon>Oryzeae</taxon>
        <taxon>Oryzinae</taxon>
        <taxon>Leersia</taxon>
    </lineage>
</organism>
<feature type="compositionally biased region" description="Low complexity" evidence="2">
    <location>
        <begin position="313"/>
        <end position="325"/>
    </location>
</feature>
<accession>A0A0D9WGD1</accession>
<dbReference type="EnsemblPlants" id="LPERR05G12690.1">
    <property type="protein sequence ID" value="LPERR05G12690.1"/>
    <property type="gene ID" value="LPERR05G12690"/>
</dbReference>
<dbReference type="InterPro" id="IPR048382">
    <property type="entry name" value="BCAS3_WD40"/>
</dbReference>
<dbReference type="InterPro" id="IPR045142">
    <property type="entry name" value="BCAS3-like"/>
</dbReference>
<proteinExistence type="predicted"/>
<dbReference type="PANTHER" id="PTHR13268">
    <property type="entry name" value="BREAST CARCINOMA AMPLIFIED SEQUENCE 3"/>
    <property type="match status" value="1"/>
</dbReference>
<evidence type="ECO:0000313" key="5">
    <source>
        <dbReference type="EnsemblPlants" id="LPERR05G12690.1"/>
    </source>
</evidence>
<dbReference type="InterPro" id="IPR036322">
    <property type="entry name" value="WD40_repeat_dom_sf"/>
</dbReference>
<feature type="region of interest" description="Disordered" evidence="2">
    <location>
        <begin position="306"/>
        <end position="325"/>
    </location>
</feature>
<reference evidence="5 6" key="1">
    <citation type="submission" date="2012-08" db="EMBL/GenBank/DDBJ databases">
        <title>Oryza genome evolution.</title>
        <authorList>
            <person name="Wing R.A."/>
        </authorList>
    </citation>
    <scope>NUCLEOTIDE SEQUENCE</scope>
</reference>
<feature type="region of interest" description="Disordered" evidence="2">
    <location>
        <begin position="368"/>
        <end position="389"/>
    </location>
</feature>